<keyword evidence="2" id="KW-1185">Reference proteome</keyword>
<sequence>MEWILLFLPAFLSVYALSRRFLFRSWSPDSRGEASSCAMSLSHGTPAVLLATRSLLLSPGTRSFCSPNSSPDDLVLEFSIAYFLSDLVHLIVFAPSDVLFIAHHLATLFVFLTCRYLAHHGAYELLVLLVMAEVTSVPQNAWTLARIRRSESTSANKVYARLCLPFYTFYSIVRGILAPIFVFKMGAFYMGGGCGGVISRWVWMPWLVVIGGAIGVSILWVYNNWVEYVRGSGRKKRSEKEN</sequence>
<comment type="caution">
    <text evidence="1">The sequence shown here is derived from an EMBL/GenBank/DDBJ whole genome shotgun (WGS) entry which is preliminary data.</text>
</comment>
<protein>
    <submittedName>
        <fullName evidence="1">Uncharacterized protein</fullName>
    </submittedName>
</protein>
<name>A0ACB9SDY6_9MYRT</name>
<proteinExistence type="predicted"/>
<dbReference type="EMBL" id="CM042880">
    <property type="protein sequence ID" value="KAI4387708.1"/>
    <property type="molecule type" value="Genomic_DNA"/>
</dbReference>
<accession>A0ACB9SDY6</accession>
<evidence type="ECO:0000313" key="2">
    <source>
        <dbReference type="Proteomes" id="UP001057402"/>
    </source>
</evidence>
<reference evidence="2" key="1">
    <citation type="journal article" date="2023" name="Front. Plant Sci.">
        <title>Chromosomal-level genome assembly of Melastoma candidum provides insights into trichome evolution.</title>
        <authorList>
            <person name="Zhong Y."/>
            <person name="Wu W."/>
            <person name="Sun C."/>
            <person name="Zou P."/>
            <person name="Liu Y."/>
            <person name="Dai S."/>
            <person name="Zhou R."/>
        </authorList>
    </citation>
    <scope>NUCLEOTIDE SEQUENCE [LARGE SCALE GENOMIC DNA]</scope>
</reference>
<evidence type="ECO:0000313" key="1">
    <source>
        <dbReference type="EMBL" id="KAI4387708.1"/>
    </source>
</evidence>
<dbReference type="Proteomes" id="UP001057402">
    <property type="component" value="Chromosome 1"/>
</dbReference>
<organism evidence="1 2">
    <name type="scientific">Melastoma candidum</name>
    <dbReference type="NCBI Taxonomy" id="119954"/>
    <lineage>
        <taxon>Eukaryota</taxon>
        <taxon>Viridiplantae</taxon>
        <taxon>Streptophyta</taxon>
        <taxon>Embryophyta</taxon>
        <taxon>Tracheophyta</taxon>
        <taxon>Spermatophyta</taxon>
        <taxon>Magnoliopsida</taxon>
        <taxon>eudicotyledons</taxon>
        <taxon>Gunneridae</taxon>
        <taxon>Pentapetalae</taxon>
        <taxon>rosids</taxon>
        <taxon>malvids</taxon>
        <taxon>Myrtales</taxon>
        <taxon>Melastomataceae</taxon>
        <taxon>Melastomatoideae</taxon>
        <taxon>Melastomateae</taxon>
        <taxon>Melastoma</taxon>
    </lineage>
</organism>
<gene>
    <name evidence="1" type="ORF">MLD38_000120</name>
</gene>